<dbReference type="InterPro" id="IPR032675">
    <property type="entry name" value="LRR_dom_sf"/>
</dbReference>
<comment type="caution">
    <text evidence="7">The sequence shown here is derived from an EMBL/GenBank/DDBJ whole genome shotgun (WGS) entry which is preliminary data.</text>
</comment>
<gene>
    <name evidence="7" type="ORF">CcCBS67573_g00861</name>
</gene>
<feature type="domain" description="SAM" evidence="6">
    <location>
        <begin position="491"/>
        <end position="557"/>
    </location>
</feature>
<keyword evidence="8" id="KW-1185">Reference proteome</keyword>
<keyword evidence="2" id="KW-0677">Repeat</keyword>
<feature type="transmembrane region" description="Helical" evidence="4">
    <location>
        <begin position="279"/>
        <end position="302"/>
    </location>
</feature>
<proteinExistence type="predicted"/>
<name>A0A507FRH8_9FUNG</name>
<dbReference type="STRING" id="246404.A0A507FRH8"/>
<feature type="compositionally biased region" description="Low complexity" evidence="3">
    <location>
        <begin position="378"/>
        <end position="388"/>
    </location>
</feature>
<feature type="chain" id="PRO_5021288185" description="SAM domain-containing protein" evidence="5">
    <location>
        <begin position="17"/>
        <end position="583"/>
    </location>
</feature>
<evidence type="ECO:0000313" key="8">
    <source>
        <dbReference type="Proteomes" id="UP000320333"/>
    </source>
</evidence>
<dbReference type="SUPFAM" id="SSF52058">
    <property type="entry name" value="L domain-like"/>
    <property type="match status" value="1"/>
</dbReference>
<feature type="compositionally biased region" description="Polar residues" evidence="3">
    <location>
        <begin position="252"/>
        <end position="273"/>
    </location>
</feature>
<evidence type="ECO:0000256" key="2">
    <source>
        <dbReference type="ARBA" id="ARBA00022737"/>
    </source>
</evidence>
<dbReference type="Pfam" id="PF00560">
    <property type="entry name" value="LRR_1"/>
    <property type="match status" value="1"/>
</dbReference>
<organism evidence="7 8">
    <name type="scientific">Chytriomyces confervae</name>
    <dbReference type="NCBI Taxonomy" id="246404"/>
    <lineage>
        <taxon>Eukaryota</taxon>
        <taxon>Fungi</taxon>
        <taxon>Fungi incertae sedis</taxon>
        <taxon>Chytridiomycota</taxon>
        <taxon>Chytridiomycota incertae sedis</taxon>
        <taxon>Chytridiomycetes</taxon>
        <taxon>Chytridiales</taxon>
        <taxon>Chytriomycetaceae</taxon>
        <taxon>Chytriomyces</taxon>
    </lineage>
</organism>
<dbReference type="InterPro" id="IPR013761">
    <property type="entry name" value="SAM/pointed_sf"/>
</dbReference>
<evidence type="ECO:0000256" key="5">
    <source>
        <dbReference type="SAM" id="SignalP"/>
    </source>
</evidence>
<reference evidence="7 8" key="1">
    <citation type="journal article" date="2019" name="Sci. Rep.">
        <title>Comparative genomics of chytrid fungi reveal insights into the obligate biotrophic and pathogenic lifestyle of Synchytrium endobioticum.</title>
        <authorList>
            <person name="van de Vossenberg B.T.L.H."/>
            <person name="Warris S."/>
            <person name="Nguyen H.D.T."/>
            <person name="van Gent-Pelzer M.P.E."/>
            <person name="Joly D.L."/>
            <person name="van de Geest H.C."/>
            <person name="Bonants P.J.M."/>
            <person name="Smith D.S."/>
            <person name="Levesque C.A."/>
            <person name="van der Lee T.A.J."/>
        </authorList>
    </citation>
    <scope>NUCLEOTIDE SEQUENCE [LARGE SCALE GENOMIC DNA]</scope>
    <source>
        <strain evidence="7 8">CBS 675.73</strain>
    </source>
</reference>
<evidence type="ECO:0000259" key="6">
    <source>
        <dbReference type="PROSITE" id="PS50105"/>
    </source>
</evidence>
<feature type="region of interest" description="Disordered" evidence="3">
    <location>
        <begin position="403"/>
        <end position="429"/>
    </location>
</feature>
<dbReference type="PROSITE" id="PS50105">
    <property type="entry name" value="SAM_DOMAIN"/>
    <property type="match status" value="1"/>
</dbReference>
<feature type="region of interest" description="Disordered" evidence="3">
    <location>
        <begin position="559"/>
        <end position="583"/>
    </location>
</feature>
<feature type="compositionally biased region" description="Polar residues" evidence="3">
    <location>
        <begin position="227"/>
        <end position="241"/>
    </location>
</feature>
<dbReference type="SUPFAM" id="SSF47769">
    <property type="entry name" value="SAM/Pointed domain"/>
    <property type="match status" value="1"/>
</dbReference>
<keyword evidence="4" id="KW-1133">Transmembrane helix</keyword>
<feature type="compositionally biased region" description="Polar residues" evidence="3">
    <location>
        <begin position="420"/>
        <end position="429"/>
    </location>
</feature>
<keyword evidence="5" id="KW-0732">Signal</keyword>
<dbReference type="Proteomes" id="UP000320333">
    <property type="component" value="Unassembled WGS sequence"/>
</dbReference>
<dbReference type="OrthoDB" id="5584805at2759"/>
<protein>
    <recommendedName>
        <fullName evidence="6">SAM domain-containing protein</fullName>
    </recommendedName>
</protein>
<dbReference type="AlphaFoldDB" id="A0A507FRH8"/>
<feature type="region of interest" description="Disordered" evidence="3">
    <location>
        <begin position="360"/>
        <end position="388"/>
    </location>
</feature>
<dbReference type="PANTHER" id="PTHR48065">
    <property type="entry name" value="OS10G0469600 PROTEIN"/>
    <property type="match status" value="1"/>
</dbReference>
<evidence type="ECO:0000313" key="7">
    <source>
        <dbReference type="EMBL" id="TPX77866.1"/>
    </source>
</evidence>
<dbReference type="Pfam" id="PF13855">
    <property type="entry name" value="LRR_8"/>
    <property type="match status" value="1"/>
</dbReference>
<dbReference type="FunFam" id="3.80.10.10:FF:000041">
    <property type="entry name" value="LRR receptor-like serine/threonine-protein kinase ERECTA"/>
    <property type="match status" value="1"/>
</dbReference>
<feature type="region of interest" description="Disordered" evidence="3">
    <location>
        <begin position="227"/>
        <end position="273"/>
    </location>
</feature>
<dbReference type="Gene3D" id="1.10.150.50">
    <property type="entry name" value="Transcription Factor, Ets-1"/>
    <property type="match status" value="1"/>
</dbReference>
<dbReference type="Gene3D" id="3.80.10.10">
    <property type="entry name" value="Ribonuclease Inhibitor"/>
    <property type="match status" value="1"/>
</dbReference>
<keyword evidence="4" id="KW-0472">Membrane</keyword>
<evidence type="ECO:0000256" key="4">
    <source>
        <dbReference type="SAM" id="Phobius"/>
    </source>
</evidence>
<feature type="compositionally biased region" description="Polar residues" evidence="3">
    <location>
        <begin position="360"/>
        <end position="369"/>
    </location>
</feature>
<dbReference type="EMBL" id="QEAP01000013">
    <property type="protein sequence ID" value="TPX77866.1"/>
    <property type="molecule type" value="Genomic_DNA"/>
</dbReference>
<keyword evidence="4" id="KW-0812">Transmembrane</keyword>
<evidence type="ECO:0000256" key="3">
    <source>
        <dbReference type="SAM" id="MobiDB-lite"/>
    </source>
</evidence>
<feature type="signal peptide" evidence="5">
    <location>
        <begin position="1"/>
        <end position="16"/>
    </location>
</feature>
<accession>A0A507FRH8</accession>
<dbReference type="InterPro" id="IPR001611">
    <property type="entry name" value="Leu-rich_rpt"/>
</dbReference>
<dbReference type="InterPro" id="IPR001660">
    <property type="entry name" value="SAM"/>
</dbReference>
<keyword evidence="1" id="KW-0433">Leucine-rich repeat</keyword>
<sequence>MIASTAVLALALSAAAVPVKDAGVARRQADISPDCPALNRLFGFEFTNVGNNADCCTSVPNRFQCNNASPRRVTSITMDNRIFHMQLYPDIMQFTEMTYLTLYNNSIPGVIPTQMGQLSKLGYLNLGVNQFSGTIPTEFGGMTSLTTLILSDNPGIKGSIPTELASLQMLQELDLSKNSLTGSVPAAVVAIPTLQKVNMEGNLLTGDLPAFKGTGLFGRNCFTNQTPQNPQCSSGKPSNSDVVAPSGGGAGVTTSSKGSNNGTAGTQNQPQPQESSAPIAAIVGGIAGGLCALGLVIAFVILQKRRTAKNTAEMGTGNKMPLAPGPNSALYAAAEAKTEYQQHAYDSEYGVAPVFKGQVDANTAPSSRGSMPPYPGTASDAGSSRMSGSARATDSYAVFSDKKSGSAFRSGSDVKAPLPSDSSANRPSFLDSQFSSYGTGQLDEKTLLRAMGPGGVPVAGARVAQDAGPLPSKDSSLFSGSSAPVIDPRTWSVEETAQWATKIERIGVFVAARIQEHGINGALLLKATVDDYRNELGLTKLGDRALFGEHVKALKEAAGLGGSGEERDAGVGSNGAAPPSYSY</sequence>
<evidence type="ECO:0000256" key="1">
    <source>
        <dbReference type="ARBA" id="ARBA00022614"/>
    </source>
</evidence>